<dbReference type="AlphaFoldDB" id="A0A1B1MWA7"/>
<protein>
    <submittedName>
        <fullName evidence="1">Uncharacterized protein</fullName>
    </submittedName>
</protein>
<keyword evidence="2" id="KW-1185">Reference proteome</keyword>
<name>A0A1B1MWA7_9BACL</name>
<dbReference type="KEGG" id="pyg:AWM70_01675"/>
<dbReference type="EMBL" id="CP014167">
    <property type="protein sequence ID" value="ANS73449.1"/>
    <property type="molecule type" value="Genomic_DNA"/>
</dbReference>
<dbReference type="Proteomes" id="UP000092573">
    <property type="component" value="Chromosome"/>
</dbReference>
<accession>A0A1B1MWA7</accession>
<evidence type="ECO:0000313" key="1">
    <source>
        <dbReference type="EMBL" id="ANS73449.1"/>
    </source>
</evidence>
<evidence type="ECO:0000313" key="2">
    <source>
        <dbReference type="Proteomes" id="UP000092573"/>
    </source>
</evidence>
<dbReference type="STRING" id="1462996.AWM70_01675"/>
<organism evidence="1 2">
    <name type="scientific">Paenibacillus yonginensis</name>
    <dbReference type="NCBI Taxonomy" id="1462996"/>
    <lineage>
        <taxon>Bacteria</taxon>
        <taxon>Bacillati</taxon>
        <taxon>Bacillota</taxon>
        <taxon>Bacilli</taxon>
        <taxon>Bacillales</taxon>
        <taxon>Paenibacillaceae</taxon>
        <taxon>Paenibacillus</taxon>
    </lineage>
</organism>
<reference evidence="1 2" key="1">
    <citation type="submission" date="2016-01" db="EMBL/GenBank/DDBJ databases">
        <title>Complete Genome Sequence of Paenibacillus yonginensis DCY84, a novel Plant Growth-Promoting Bacteria with Elicitation of Induced Systemic Resistance.</title>
        <authorList>
            <person name="Kim Y.J."/>
            <person name="Yang D.C."/>
            <person name="Sukweenadhi J."/>
        </authorList>
    </citation>
    <scope>NUCLEOTIDE SEQUENCE [LARGE SCALE GENOMIC DNA]</scope>
    <source>
        <strain evidence="1 2">DCY84</strain>
    </source>
</reference>
<proteinExistence type="predicted"/>
<sequence>MYELVRHQKYHAARFAQLKFMRTKPIFIGCGWEWKLKLDGAPNGIAIFYSRPLNFILIETTSILNFNHHKSDVFSIFIPSF</sequence>
<gene>
    <name evidence="1" type="ORF">AWM70_01675</name>
</gene>